<feature type="region of interest" description="Disordered" evidence="4">
    <location>
        <begin position="873"/>
        <end position="895"/>
    </location>
</feature>
<protein>
    <recommendedName>
        <fullName evidence="9">Tensin-1</fullName>
    </recommendedName>
</protein>
<dbReference type="InterPro" id="IPR013625">
    <property type="entry name" value="PTB"/>
</dbReference>
<dbReference type="EMBL" id="JAPWDV010000003">
    <property type="protein sequence ID" value="KAJ6216841.1"/>
    <property type="molecule type" value="Genomic_DNA"/>
</dbReference>
<dbReference type="SMART" id="SM01326">
    <property type="entry name" value="PTEN_C2"/>
    <property type="match status" value="1"/>
</dbReference>
<keyword evidence="2 3" id="KW-0727">SH2 domain</keyword>
<dbReference type="Pfam" id="PF08416">
    <property type="entry name" value="PTB"/>
    <property type="match status" value="1"/>
</dbReference>
<sequence>MQLYLSRHIPRTLLYQTLTYQSCQYRYQSGLALAFSKYTNQSVDPNQSPLLIYHGLFGSKNNWKSLSQQLCKQTKRTVYAFDLRNHGNSPHSDQTDLPSMASDIQYFIENNQLDKVCLMGHSLGGRVVSQFAFNTPEKLEKIILVDISPLEKLPKIGFLDETLFDDAKNVVQNLSPVLDLSKARTIVGEELMKRIKDKFVVDFLLMSLYKTPNGTIQWKFNVDALKNLVSKRLINNIQITKPYLGPALLIHGQKSNYVLPEDYEQIRQHLPSAQFVCVPDTDHYLHVQNPAKFLESVNDHLSSLKKHSITKFGFKPSNGVKRRSSFGRDSNYSDIGDLYECVTNLSIAVNSDSSHREVTKPHNILYLVRINPFKFSTMEPLNVDSRLIVFSLLDSFTKLSPNKIFESFIEKLKEDGQTNITIFNLSEPLEYMRQSLDVPVVEFGWPERHAPSLEKLCALCKAIDSWLALDSTRNIAIIYSKRDLSRASLAIGVFLQYVHICLGDDSTFDYESMQNYYEHNLRQYMQPSQQRYIGYFRNLLSGDSQINNQQFHLNHVIIHKVPNFDGNGLCRPFIKIYQGMNLIYGSPLLNLNDHYLDRHDSVVFTLDPPLKLRGEILIKCYHKKLNPTARTVMFSLQFHTGTLQSDTIMFARDDIDIALYDKRFHADTQIQLMFNDARLEVNALEDYDDDVMKTTDDDDLITKWNSYENFFAEDGTLEYTKGPLDGSLYATIPKRSNTQLNSTPSITDEHKLDELLNEIFMEIESFPDMTVDNSNHNKTGNDDGVNVVQVERSPVTVDTFISPSSPVQSEPEAGSETFIINDTVDSFNSQQLTWLQKQQIKLKNKQHGKYQQTRLNFEKRLIEELKCTITCNNDKNLSSSEHDETSNSVPTIPVRTSSKNLSPLFAEHYDLERTVQTLSLERTDSIQSNGSSQYQSLSQYSPLPNSSSPISLNRTVKQNGETKHHNNMHRQSSNHQEQSSPIQRPITPSFPVKPDHRRSILLSPVNDQISMGNVPLFINDTSNFWYKPHISREEAIKLLKDKPSGTFIIRDSNSFQGAYGLALKFANHEDIHVPESVRHFLIESTHKGVQIKGCPDEPVFSSLAALVYQHSITRISLPTRLIIPSVDIETDESNSYLTRIYENGAACNVIYFVCQDIESLTGDVAITKVIDTLKQAKPNQIKSAMVHFKASNKGITLTDNSHKIFFRQHYPLQTISHCSMDPNNRTLVYTHDGNRVQSELFGFVARKKGSNTDNECLIFGQFESDQPSQAIVDFVNKLMTL</sequence>
<dbReference type="InterPro" id="IPR051484">
    <property type="entry name" value="Tensin_PTEN_phosphatase"/>
</dbReference>
<dbReference type="Gene3D" id="2.30.29.30">
    <property type="entry name" value="Pleckstrin-homology domain (PH domain)/Phosphotyrosine-binding domain (PTB)"/>
    <property type="match status" value="1"/>
</dbReference>
<name>A0A9Q0M0P0_BLOTA</name>
<dbReference type="SMART" id="SM00462">
    <property type="entry name" value="PTB"/>
    <property type="match status" value="1"/>
</dbReference>
<feature type="domain" description="C2 tensin-type" evidence="6">
    <location>
        <begin position="548"/>
        <end position="677"/>
    </location>
</feature>
<dbReference type="InterPro" id="IPR000980">
    <property type="entry name" value="SH2"/>
</dbReference>
<accession>A0A9Q0M0P0</accession>
<dbReference type="SUPFAM" id="SSF52799">
    <property type="entry name" value="(Phosphotyrosine protein) phosphatases II"/>
    <property type="match status" value="1"/>
</dbReference>
<feature type="domain" description="SH2" evidence="5">
    <location>
        <begin position="1025"/>
        <end position="1125"/>
    </location>
</feature>
<gene>
    <name evidence="7" type="ORF">RDWZM_007998</name>
</gene>
<organism evidence="7 8">
    <name type="scientific">Blomia tropicalis</name>
    <name type="common">Mite</name>
    <dbReference type="NCBI Taxonomy" id="40697"/>
    <lineage>
        <taxon>Eukaryota</taxon>
        <taxon>Metazoa</taxon>
        <taxon>Ecdysozoa</taxon>
        <taxon>Arthropoda</taxon>
        <taxon>Chelicerata</taxon>
        <taxon>Arachnida</taxon>
        <taxon>Acari</taxon>
        <taxon>Acariformes</taxon>
        <taxon>Sarcoptiformes</taxon>
        <taxon>Astigmata</taxon>
        <taxon>Glycyphagoidea</taxon>
        <taxon>Echimyopodidae</taxon>
        <taxon>Blomia</taxon>
    </lineage>
</organism>
<dbReference type="OMA" id="QGSEHLH"/>
<dbReference type="Gene3D" id="2.60.40.1110">
    <property type="match status" value="1"/>
</dbReference>
<evidence type="ECO:0000313" key="7">
    <source>
        <dbReference type="EMBL" id="KAJ6216841.1"/>
    </source>
</evidence>
<evidence type="ECO:0000256" key="1">
    <source>
        <dbReference type="ARBA" id="ARBA00007881"/>
    </source>
</evidence>
<dbReference type="InterPro" id="IPR029058">
    <property type="entry name" value="AB_hydrolase_fold"/>
</dbReference>
<evidence type="ECO:0000313" key="8">
    <source>
        <dbReference type="Proteomes" id="UP001142055"/>
    </source>
</evidence>
<feature type="compositionally biased region" description="Polar residues" evidence="4">
    <location>
        <begin position="886"/>
        <end position="895"/>
    </location>
</feature>
<dbReference type="PANTHER" id="PTHR45734:SF10">
    <property type="entry name" value="BLISTERY, ISOFORM A"/>
    <property type="match status" value="1"/>
</dbReference>
<evidence type="ECO:0008006" key="9">
    <source>
        <dbReference type="Google" id="ProtNLM"/>
    </source>
</evidence>
<dbReference type="CDD" id="cd01213">
    <property type="entry name" value="PTB_tensin"/>
    <property type="match status" value="1"/>
</dbReference>
<dbReference type="InterPro" id="IPR035892">
    <property type="entry name" value="C2_domain_sf"/>
</dbReference>
<evidence type="ECO:0000259" key="6">
    <source>
        <dbReference type="PROSITE" id="PS51182"/>
    </source>
</evidence>
<dbReference type="InterPro" id="IPR006020">
    <property type="entry name" value="PTB/PI_dom"/>
</dbReference>
<feature type="compositionally biased region" description="Low complexity" evidence="4">
    <location>
        <begin position="931"/>
        <end position="953"/>
    </location>
</feature>
<dbReference type="GO" id="GO:0005925">
    <property type="term" value="C:focal adhesion"/>
    <property type="evidence" value="ECO:0007669"/>
    <property type="project" value="TreeGrafter"/>
</dbReference>
<evidence type="ECO:0000256" key="4">
    <source>
        <dbReference type="SAM" id="MobiDB-lite"/>
    </source>
</evidence>
<dbReference type="InterPro" id="IPR000073">
    <property type="entry name" value="AB_hydrolase_1"/>
</dbReference>
<dbReference type="InterPro" id="IPR014020">
    <property type="entry name" value="Tensin_C2-dom"/>
</dbReference>
<dbReference type="SUPFAM" id="SSF50729">
    <property type="entry name" value="PH domain-like"/>
    <property type="match status" value="1"/>
</dbReference>
<dbReference type="Pfam" id="PF00017">
    <property type="entry name" value="SH2"/>
    <property type="match status" value="1"/>
</dbReference>
<dbReference type="PRINTS" id="PR00401">
    <property type="entry name" value="SH2DOMAIN"/>
</dbReference>
<dbReference type="InterPro" id="IPR029021">
    <property type="entry name" value="Prot-tyrosine_phosphatase-like"/>
</dbReference>
<dbReference type="Proteomes" id="UP001142055">
    <property type="component" value="Chromosome 3"/>
</dbReference>
<dbReference type="SUPFAM" id="SSF55550">
    <property type="entry name" value="SH2 domain"/>
    <property type="match status" value="1"/>
</dbReference>
<dbReference type="InterPro" id="IPR036860">
    <property type="entry name" value="SH2_dom_sf"/>
</dbReference>
<reference evidence="7" key="1">
    <citation type="submission" date="2022-12" db="EMBL/GenBank/DDBJ databases">
        <title>Genome assemblies of Blomia tropicalis.</title>
        <authorList>
            <person name="Cui Y."/>
        </authorList>
    </citation>
    <scope>NUCLEOTIDE SEQUENCE</scope>
    <source>
        <tissue evidence="7">Adult mites</tissue>
    </source>
</reference>
<proteinExistence type="inferred from homology"/>
<evidence type="ECO:0000259" key="5">
    <source>
        <dbReference type="PROSITE" id="PS50001"/>
    </source>
</evidence>
<evidence type="ECO:0000256" key="2">
    <source>
        <dbReference type="ARBA" id="ARBA00022999"/>
    </source>
</evidence>
<dbReference type="Gene3D" id="3.90.190.10">
    <property type="entry name" value="Protein tyrosine phosphatase superfamily"/>
    <property type="match status" value="1"/>
</dbReference>
<dbReference type="PROSITE" id="PS51182">
    <property type="entry name" value="C2_TENSIN"/>
    <property type="match status" value="1"/>
</dbReference>
<dbReference type="SMART" id="SM00252">
    <property type="entry name" value="SH2"/>
    <property type="match status" value="1"/>
</dbReference>
<feature type="compositionally biased region" description="Polar residues" evidence="4">
    <location>
        <begin position="969"/>
        <end position="982"/>
    </location>
</feature>
<feature type="region of interest" description="Disordered" evidence="4">
    <location>
        <begin position="926"/>
        <end position="995"/>
    </location>
</feature>
<dbReference type="Gene3D" id="3.40.50.1820">
    <property type="entry name" value="alpha/beta hydrolase"/>
    <property type="match status" value="1"/>
</dbReference>
<dbReference type="Gene3D" id="3.30.505.10">
    <property type="entry name" value="SH2 domain"/>
    <property type="match status" value="1"/>
</dbReference>
<comment type="similarity">
    <text evidence="1">Belongs to the PTEN phosphatase protein family.</text>
</comment>
<dbReference type="SUPFAM" id="SSF53474">
    <property type="entry name" value="alpha/beta-Hydrolases"/>
    <property type="match status" value="1"/>
</dbReference>
<comment type="caution">
    <text evidence="7">The sequence shown here is derived from an EMBL/GenBank/DDBJ whole genome shotgun (WGS) entry which is preliminary data.</text>
</comment>
<dbReference type="PROSITE" id="PS50001">
    <property type="entry name" value="SH2"/>
    <property type="match status" value="1"/>
</dbReference>
<keyword evidence="8" id="KW-1185">Reference proteome</keyword>
<dbReference type="Pfam" id="PF00561">
    <property type="entry name" value="Abhydrolase_1"/>
    <property type="match status" value="1"/>
</dbReference>
<dbReference type="InterPro" id="IPR011993">
    <property type="entry name" value="PH-like_dom_sf"/>
</dbReference>
<dbReference type="PANTHER" id="PTHR45734">
    <property type="entry name" value="TENSIN"/>
    <property type="match status" value="1"/>
</dbReference>
<dbReference type="SUPFAM" id="SSF49562">
    <property type="entry name" value="C2 domain (Calcium/lipid-binding domain, CaLB)"/>
    <property type="match status" value="1"/>
</dbReference>
<dbReference type="InterPro" id="IPR033929">
    <property type="entry name" value="Tensin_PTB"/>
</dbReference>
<evidence type="ECO:0000256" key="3">
    <source>
        <dbReference type="PROSITE-ProRule" id="PRU00191"/>
    </source>
</evidence>
<dbReference type="Pfam" id="PF10409">
    <property type="entry name" value="PTEN_C2"/>
    <property type="match status" value="1"/>
</dbReference>